<proteinExistence type="predicted"/>
<comment type="caution">
    <text evidence="1">The sequence shown here is derived from an EMBL/GenBank/DDBJ whole genome shotgun (WGS) entry which is preliminary data.</text>
</comment>
<evidence type="ECO:0000313" key="2">
    <source>
        <dbReference type="Proteomes" id="UP000593560"/>
    </source>
</evidence>
<accession>A0A7J9I7D2</accession>
<keyword evidence="2" id="KW-1185">Reference proteome</keyword>
<sequence>MAATRFEIEKFDCVINFNLWQVRMMAILVQIGLKNVIIGKKFENLNQTEWEKLDELLMEKTLSALWKRLETLYVTKSPANRLVLKQRLFKFHMNECELLRDHINQFITLLSDLKNVE</sequence>
<protein>
    <submittedName>
        <fullName evidence="1">Uncharacterized protein</fullName>
    </submittedName>
</protein>
<evidence type="ECO:0000313" key="1">
    <source>
        <dbReference type="EMBL" id="MBA0818031.1"/>
    </source>
</evidence>
<gene>
    <name evidence="1" type="ORF">Gohar_025518</name>
</gene>
<dbReference type="Proteomes" id="UP000593560">
    <property type="component" value="Unassembled WGS sequence"/>
</dbReference>
<dbReference type="OrthoDB" id="1750722at2759"/>
<dbReference type="Pfam" id="PF14223">
    <property type="entry name" value="Retrotran_gag_2"/>
    <property type="match status" value="1"/>
</dbReference>
<dbReference type="AlphaFoldDB" id="A0A7J9I7D2"/>
<organism evidence="1 2">
    <name type="scientific">Gossypium harknessii</name>
    <dbReference type="NCBI Taxonomy" id="34285"/>
    <lineage>
        <taxon>Eukaryota</taxon>
        <taxon>Viridiplantae</taxon>
        <taxon>Streptophyta</taxon>
        <taxon>Embryophyta</taxon>
        <taxon>Tracheophyta</taxon>
        <taxon>Spermatophyta</taxon>
        <taxon>Magnoliopsida</taxon>
        <taxon>eudicotyledons</taxon>
        <taxon>Gunneridae</taxon>
        <taxon>Pentapetalae</taxon>
        <taxon>rosids</taxon>
        <taxon>malvids</taxon>
        <taxon>Malvales</taxon>
        <taxon>Malvaceae</taxon>
        <taxon>Malvoideae</taxon>
        <taxon>Gossypium</taxon>
    </lineage>
</organism>
<dbReference type="EMBL" id="JABFAD010177951">
    <property type="protein sequence ID" value="MBA0818031.1"/>
    <property type="molecule type" value="Genomic_DNA"/>
</dbReference>
<feature type="non-terminal residue" evidence="1">
    <location>
        <position position="1"/>
    </location>
</feature>
<reference evidence="1 2" key="1">
    <citation type="journal article" date="2019" name="Genome Biol. Evol.">
        <title>Insights into the evolution of the New World diploid cottons (Gossypium, subgenus Houzingenia) based on genome sequencing.</title>
        <authorList>
            <person name="Grover C.E."/>
            <person name="Arick M.A. 2nd"/>
            <person name="Thrash A."/>
            <person name="Conover J.L."/>
            <person name="Sanders W.S."/>
            <person name="Peterson D.G."/>
            <person name="Frelichowski J.E."/>
            <person name="Scheffler J.A."/>
            <person name="Scheffler B.E."/>
            <person name="Wendel J.F."/>
        </authorList>
    </citation>
    <scope>NUCLEOTIDE SEQUENCE [LARGE SCALE GENOMIC DNA]</scope>
    <source>
        <strain evidence="1">0</strain>
        <tissue evidence="1">Leaf</tissue>
    </source>
</reference>
<name>A0A7J9I7D2_9ROSI</name>